<keyword evidence="2" id="KW-0808">Transferase</keyword>
<evidence type="ECO:0000256" key="1">
    <source>
        <dbReference type="ARBA" id="ARBA00022527"/>
    </source>
</evidence>
<dbReference type="PANTHER" id="PTHR45992">
    <property type="entry name" value="EUKARYOTIC ELONGATION FACTOR 2 KINASE-RELATED"/>
    <property type="match status" value="1"/>
</dbReference>
<keyword evidence="4" id="KW-0418">Kinase</keyword>
<dbReference type="CDD" id="cd04515">
    <property type="entry name" value="Alpha_kinase"/>
    <property type="match status" value="1"/>
</dbReference>
<reference evidence="8" key="1">
    <citation type="submission" date="2021-02" db="EMBL/GenBank/DDBJ databases">
        <authorList>
            <person name="Nowell W R."/>
        </authorList>
    </citation>
    <scope>NUCLEOTIDE SEQUENCE</scope>
</reference>
<evidence type="ECO:0000256" key="3">
    <source>
        <dbReference type="ARBA" id="ARBA00022741"/>
    </source>
</evidence>
<sequence>MGTTQSNETLLCNEPRDDGVRYFSRFENRPFAYGACRYAYKGTLACVQSSRHKARYNGSSIVVKVFKKGLAKDYGAWNADVSASKEAHEYATLFNAKRFIERSLYFPIPYVAKMDKRAGSWFLGFIGGEDDMSTNPVGSMEYVAMEEYISGNYIKFNSNNGYVNDAVNSSTMPAFSHWTFHHSNGELLVCDLQGVLNGKNYRLTDPAIHSTTAKRYGLTDLGIAGQASFFKTHKCNNICRRWKKIRLTNELNQEVNKIQSSAHTTFSFQVPNIKTNKSQFNYIPIIEE</sequence>
<name>A0A819AEP2_9BILA</name>
<evidence type="ECO:0000313" key="7">
    <source>
        <dbReference type="EMBL" id="CAF1508339.1"/>
    </source>
</evidence>
<keyword evidence="5" id="KW-0067">ATP-binding</keyword>
<dbReference type="PANTHER" id="PTHR45992:SF11">
    <property type="entry name" value="ALPHA-TYPE PROTEIN KINASE DOMAIN-CONTAINING PROTEIN"/>
    <property type="match status" value="1"/>
</dbReference>
<evidence type="ECO:0000256" key="4">
    <source>
        <dbReference type="ARBA" id="ARBA00022777"/>
    </source>
</evidence>
<evidence type="ECO:0000259" key="6">
    <source>
        <dbReference type="PROSITE" id="PS51158"/>
    </source>
</evidence>
<dbReference type="PROSITE" id="PS51158">
    <property type="entry name" value="ALPHA_KINASE"/>
    <property type="match status" value="1"/>
</dbReference>
<dbReference type="GO" id="GO:0005524">
    <property type="term" value="F:ATP binding"/>
    <property type="evidence" value="ECO:0007669"/>
    <property type="project" value="UniProtKB-KW"/>
</dbReference>
<dbReference type="Gene3D" id="3.20.200.10">
    <property type="entry name" value="MHCK/EF2 kinase"/>
    <property type="match status" value="1"/>
</dbReference>
<dbReference type="Pfam" id="PF02816">
    <property type="entry name" value="Alpha_kinase"/>
    <property type="match status" value="1"/>
</dbReference>
<evidence type="ECO:0000313" key="9">
    <source>
        <dbReference type="Proteomes" id="UP000663881"/>
    </source>
</evidence>
<dbReference type="AlphaFoldDB" id="A0A819AEP2"/>
<dbReference type="Proteomes" id="UP000663891">
    <property type="component" value="Unassembled WGS sequence"/>
</dbReference>
<gene>
    <name evidence="8" type="ORF">OKA104_LOCUS17550</name>
    <name evidence="7" type="ORF">VCS650_LOCUS42629</name>
</gene>
<dbReference type="SUPFAM" id="SSF56112">
    <property type="entry name" value="Protein kinase-like (PK-like)"/>
    <property type="match status" value="1"/>
</dbReference>
<organism evidence="8 9">
    <name type="scientific">Adineta steineri</name>
    <dbReference type="NCBI Taxonomy" id="433720"/>
    <lineage>
        <taxon>Eukaryota</taxon>
        <taxon>Metazoa</taxon>
        <taxon>Spiralia</taxon>
        <taxon>Gnathifera</taxon>
        <taxon>Rotifera</taxon>
        <taxon>Eurotatoria</taxon>
        <taxon>Bdelloidea</taxon>
        <taxon>Adinetida</taxon>
        <taxon>Adinetidae</taxon>
        <taxon>Adineta</taxon>
    </lineage>
</organism>
<dbReference type="EMBL" id="CAJNON010002367">
    <property type="protein sequence ID" value="CAF1508339.1"/>
    <property type="molecule type" value="Genomic_DNA"/>
</dbReference>
<accession>A0A819AEP2</accession>
<proteinExistence type="predicted"/>
<dbReference type="Proteomes" id="UP000663881">
    <property type="component" value="Unassembled WGS sequence"/>
</dbReference>
<evidence type="ECO:0000313" key="8">
    <source>
        <dbReference type="EMBL" id="CAF3784513.1"/>
    </source>
</evidence>
<evidence type="ECO:0000256" key="5">
    <source>
        <dbReference type="ARBA" id="ARBA00022840"/>
    </source>
</evidence>
<comment type="caution">
    <text evidence="8">The sequence shown here is derived from an EMBL/GenBank/DDBJ whole genome shotgun (WGS) entry which is preliminary data.</text>
</comment>
<protein>
    <recommendedName>
        <fullName evidence="6">Alpha-type protein kinase domain-containing protein</fullName>
    </recommendedName>
</protein>
<dbReference type="InterPro" id="IPR004166">
    <property type="entry name" value="a-kinase_dom"/>
</dbReference>
<keyword evidence="3" id="KW-0547">Nucleotide-binding</keyword>
<dbReference type="InterPro" id="IPR011009">
    <property type="entry name" value="Kinase-like_dom_sf"/>
</dbReference>
<dbReference type="SMART" id="SM00811">
    <property type="entry name" value="Alpha_kinase"/>
    <property type="match status" value="1"/>
</dbReference>
<dbReference type="EMBL" id="CAJOAY010001050">
    <property type="protein sequence ID" value="CAF3784513.1"/>
    <property type="molecule type" value="Genomic_DNA"/>
</dbReference>
<feature type="domain" description="Alpha-type protein kinase" evidence="6">
    <location>
        <begin position="1"/>
        <end position="250"/>
    </location>
</feature>
<dbReference type="OrthoDB" id="301415at2759"/>
<keyword evidence="1" id="KW-0723">Serine/threonine-protein kinase</keyword>
<evidence type="ECO:0000256" key="2">
    <source>
        <dbReference type="ARBA" id="ARBA00022679"/>
    </source>
</evidence>
<dbReference type="GO" id="GO:0004674">
    <property type="term" value="F:protein serine/threonine kinase activity"/>
    <property type="evidence" value="ECO:0007669"/>
    <property type="project" value="UniProtKB-KW"/>
</dbReference>
<dbReference type="InterPro" id="IPR051852">
    <property type="entry name" value="Alpha-type_PK"/>
</dbReference>